<dbReference type="KEGG" id="thm:CL1_0900"/>
<feature type="transmembrane region" description="Helical" evidence="1">
    <location>
        <begin position="156"/>
        <end position="175"/>
    </location>
</feature>
<feature type="transmembrane region" description="Helical" evidence="1">
    <location>
        <begin position="235"/>
        <end position="256"/>
    </location>
</feature>
<evidence type="ECO:0000313" key="3">
    <source>
        <dbReference type="EMBL" id="AFL95105.1"/>
    </source>
</evidence>
<dbReference type="Proteomes" id="UP000006064">
    <property type="component" value="Chromosome"/>
</dbReference>
<reference evidence="3 4" key="1">
    <citation type="journal article" date="2012" name="J. Bacteriol.">
        <title>Complete Genome Sequence of the Hyperthermophilic Archaeon Thermococcus sp. Strain CL1, Isolated from a Paralvinella sp. Polychaete Worm Collected from a Hydrothermal Vent.</title>
        <authorList>
            <person name="Jung J.H."/>
            <person name="Holden J.F."/>
            <person name="Seo D.H."/>
            <person name="Park K.H."/>
            <person name="Shin H."/>
            <person name="Ryu S."/>
            <person name="Lee J.H."/>
            <person name="Park C.S."/>
        </authorList>
    </citation>
    <scope>NUCLEOTIDE SEQUENCE [LARGE SCALE GENOMIC DNA]</scope>
    <source>
        <strain evidence="4">DSM 27260 / KACC 17922 / CL1</strain>
    </source>
</reference>
<keyword evidence="1" id="KW-0812">Transmembrane</keyword>
<dbReference type="EMBL" id="CP003651">
    <property type="protein sequence ID" value="AFL95105.1"/>
    <property type="molecule type" value="Genomic_DNA"/>
</dbReference>
<proteinExistence type="predicted"/>
<organism evidence="3 4">
    <name type="scientific">Thermococcus cleftensis (strain DSM 27260 / KACC 17922 / CL1)</name>
    <dbReference type="NCBI Taxonomy" id="163003"/>
    <lineage>
        <taxon>Archaea</taxon>
        <taxon>Methanobacteriati</taxon>
        <taxon>Methanobacteriota</taxon>
        <taxon>Thermococci</taxon>
        <taxon>Thermococcales</taxon>
        <taxon>Thermococcaceae</taxon>
        <taxon>Thermococcus</taxon>
    </lineage>
</organism>
<dbReference type="PANTHER" id="PTHR42204:SF1">
    <property type="entry name" value="INTEGRAL MEMBRANE PROTEIN"/>
    <property type="match status" value="1"/>
</dbReference>
<evidence type="ECO:0000259" key="2">
    <source>
        <dbReference type="Pfam" id="PF01970"/>
    </source>
</evidence>
<dbReference type="AlphaFoldDB" id="I3ZTS1"/>
<feature type="domain" description="DUF112" evidence="2">
    <location>
        <begin position="3"/>
        <end position="358"/>
    </location>
</feature>
<keyword evidence="4" id="KW-1185">Reference proteome</keyword>
<dbReference type="PANTHER" id="PTHR42204">
    <property type="entry name" value="INTEGRAL MEMBRANE PROTEIN"/>
    <property type="match status" value="1"/>
</dbReference>
<evidence type="ECO:0000313" key="4">
    <source>
        <dbReference type="Proteomes" id="UP000006064"/>
    </source>
</evidence>
<feature type="transmembrane region" description="Helical" evidence="1">
    <location>
        <begin position="195"/>
        <end position="223"/>
    </location>
</feature>
<feature type="transmembrane region" description="Helical" evidence="1">
    <location>
        <begin position="80"/>
        <end position="102"/>
    </location>
</feature>
<name>I3ZTS1_THECF</name>
<feature type="transmembrane region" description="Helical" evidence="1">
    <location>
        <begin position="131"/>
        <end position="149"/>
    </location>
</feature>
<dbReference type="STRING" id="163003.CL1_0900"/>
<keyword evidence="1" id="KW-1133">Transmembrane helix</keyword>
<sequence length="368" mass="39172">MAGGTLSGISPGIHVNTLAAFLSNAGIRDNLVLFVMGLTHTFLDVVPSAFLGVPDEGTSLAVLPAHRLVLGGRAMEVVRIALWASFLAVMMTIPAMPLYLHLAPLYRPDAGRFLVFLLVVFLVMTEPGLKKLSALLVFFLSGILGMLTFRLGLSQPLYHLFTGLFGVPVILLSALEGRTRQIEAGDGEVHLDKGHFLGFSALGTALGMVASLVPAFTASQAALIGSLLSKDERSFLTVVFSVNTANFLFSFTNFLATGRRRNGIVALMSPLPQEAIIFYLLTALFVSIAVLLYGEFLAGLVMRVIGRIPYRGLNIGVLAFLLVLSLVFDGPLGLLVLLGASMVGLLASALGVKRTNCMGVLMLQIIIG</sequence>
<evidence type="ECO:0000256" key="1">
    <source>
        <dbReference type="SAM" id="Phobius"/>
    </source>
</evidence>
<keyword evidence="1" id="KW-0472">Membrane</keyword>
<dbReference type="HOGENOM" id="CLU_043916_0_0_2"/>
<protein>
    <recommendedName>
        <fullName evidence="2">DUF112 domain-containing protein</fullName>
    </recommendedName>
</protein>
<gene>
    <name evidence="3" type="ORF">CL1_0900</name>
</gene>
<accession>I3ZTS1</accession>
<dbReference type="InterPro" id="IPR002823">
    <property type="entry name" value="DUF112_TM"/>
</dbReference>
<feature type="transmembrane region" description="Helical" evidence="1">
    <location>
        <begin position="109"/>
        <end position="125"/>
    </location>
</feature>
<feature type="transmembrane region" description="Helical" evidence="1">
    <location>
        <begin position="276"/>
        <end position="298"/>
    </location>
</feature>
<dbReference type="Pfam" id="PF01970">
    <property type="entry name" value="TctA"/>
    <property type="match status" value="1"/>
</dbReference>
<feature type="transmembrane region" description="Helical" evidence="1">
    <location>
        <begin position="334"/>
        <end position="352"/>
    </location>
</feature>